<evidence type="ECO:0000313" key="2">
    <source>
        <dbReference type="Proteomes" id="UP000663508"/>
    </source>
</evidence>
<dbReference type="KEGG" id="mind:mvi_26770"/>
<dbReference type="Gene3D" id="3.30.2310.20">
    <property type="entry name" value="RelE-like"/>
    <property type="match status" value="1"/>
</dbReference>
<evidence type="ECO:0000313" key="1">
    <source>
        <dbReference type="EMBL" id="BCM84216.1"/>
    </source>
</evidence>
<protein>
    <recommendedName>
        <fullName evidence="3">Plasmid maintenance system killer</fullName>
    </recommendedName>
</protein>
<proteinExistence type="predicted"/>
<organism evidence="1 2">
    <name type="scientific">Methylobacterium indicum</name>
    <dbReference type="NCBI Taxonomy" id="1775910"/>
    <lineage>
        <taxon>Bacteria</taxon>
        <taxon>Pseudomonadati</taxon>
        <taxon>Pseudomonadota</taxon>
        <taxon>Alphaproteobacteria</taxon>
        <taxon>Hyphomicrobiales</taxon>
        <taxon>Methylobacteriaceae</taxon>
        <taxon>Methylobacterium</taxon>
    </lineage>
</organism>
<dbReference type="AlphaFoldDB" id="A0A8H9C6Y9"/>
<sequence>MIRSFSDERTEAVLNDQQPKGLPTSILKVARRKLRYLHSATSLDDLKLPPGNKLHPILHDRAGQHAIRINDQWRICVRWTGQGPEAVEIADDH</sequence>
<gene>
    <name evidence="1" type="ORF">mvi_26770</name>
</gene>
<evidence type="ECO:0008006" key="3">
    <source>
        <dbReference type="Google" id="ProtNLM"/>
    </source>
</evidence>
<reference evidence="1" key="1">
    <citation type="submission" date="2020-11" db="EMBL/GenBank/DDBJ databases">
        <title>Complete genome sequence of a novel pathogenic Methylobacterium strain isolated from rice in Vietnam.</title>
        <authorList>
            <person name="Lai K."/>
            <person name="Okazaki S."/>
            <person name="Higashi K."/>
            <person name="Mori H."/>
            <person name="Toyoda A."/>
            <person name="Kurokawa K."/>
        </authorList>
    </citation>
    <scope>NUCLEOTIDE SEQUENCE</scope>
    <source>
        <strain evidence="1">VL1</strain>
    </source>
</reference>
<dbReference type="EMBL" id="AP024145">
    <property type="protein sequence ID" value="BCM84216.1"/>
    <property type="molecule type" value="Genomic_DNA"/>
</dbReference>
<dbReference type="PANTHER" id="PTHR40266">
    <property type="entry name" value="TOXIN HIGB-1"/>
    <property type="match status" value="1"/>
</dbReference>
<dbReference type="Pfam" id="PF05015">
    <property type="entry name" value="HigB-like_toxin"/>
    <property type="match status" value="1"/>
</dbReference>
<name>A0A8H9C6Y9_9HYPH</name>
<dbReference type="PANTHER" id="PTHR40266:SF2">
    <property type="entry name" value="TOXIN HIGB-1"/>
    <property type="match status" value="1"/>
</dbReference>
<accession>A0A8H9C6Y9</accession>
<dbReference type="RefSeq" id="WP_082172198.1">
    <property type="nucleotide sequence ID" value="NZ_AP024145.1"/>
</dbReference>
<dbReference type="InterPro" id="IPR035093">
    <property type="entry name" value="RelE/ParE_toxin_dom_sf"/>
</dbReference>
<dbReference type="Proteomes" id="UP000663508">
    <property type="component" value="Chromosome"/>
</dbReference>
<dbReference type="SUPFAM" id="SSF143011">
    <property type="entry name" value="RelE-like"/>
    <property type="match status" value="1"/>
</dbReference>
<dbReference type="InterPro" id="IPR007711">
    <property type="entry name" value="HigB-1"/>
</dbReference>